<keyword evidence="14 19" id="KW-0472">Membrane</keyword>
<evidence type="ECO:0000256" key="3">
    <source>
        <dbReference type="ARBA" id="ARBA00022527"/>
    </source>
</evidence>
<dbReference type="Pfam" id="PF12819">
    <property type="entry name" value="Malectin_like"/>
    <property type="match status" value="1"/>
</dbReference>
<dbReference type="PROSITE" id="PS50011">
    <property type="entry name" value="PROTEIN_KINASE_DOM"/>
    <property type="match status" value="1"/>
</dbReference>
<keyword evidence="15" id="KW-0675">Receptor</keyword>
<keyword evidence="4" id="KW-0597">Phosphoprotein</keyword>
<evidence type="ECO:0000256" key="2">
    <source>
        <dbReference type="ARBA" id="ARBA00012513"/>
    </source>
</evidence>
<dbReference type="GO" id="GO:0004674">
    <property type="term" value="F:protein serine/threonine kinase activity"/>
    <property type="evidence" value="ECO:0007669"/>
    <property type="project" value="UniProtKB-KW"/>
</dbReference>
<dbReference type="Pfam" id="PF13855">
    <property type="entry name" value="LRR_8"/>
    <property type="match status" value="1"/>
</dbReference>
<comment type="caution">
    <text evidence="21">The sequence shown here is derived from an EMBL/GenBank/DDBJ whole genome shotgun (WGS) entry which is preliminary data.</text>
</comment>
<dbReference type="Gene3D" id="3.80.10.10">
    <property type="entry name" value="Ribonuclease Inhibitor"/>
    <property type="match status" value="1"/>
</dbReference>
<keyword evidence="6" id="KW-0808">Transferase</keyword>
<evidence type="ECO:0000256" key="5">
    <source>
        <dbReference type="ARBA" id="ARBA00022614"/>
    </source>
</evidence>
<dbReference type="SUPFAM" id="SSF52058">
    <property type="entry name" value="L domain-like"/>
    <property type="match status" value="1"/>
</dbReference>
<evidence type="ECO:0000256" key="7">
    <source>
        <dbReference type="ARBA" id="ARBA00022692"/>
    </source>
</evidence>
<evidence type="ECO:0000256" key="10">
    <source>
        <dbReference type="ARBA" id="ARBA00022741"/>
    </source>
</evidence>
<evidence type="ECO:0000313" key="21">
    <source>
        <dbReference type="EMBL" id="KAJ4806869.1"/>
    </source>
</evidence>
<keyword evidence="5" id="KW-0433">Leucine-rich repeat</keyword>
<name>A0AAV8GMJ9_9POAL</name>
<evidence type="ECO:0000256" key="16">
    <source>
        <dbReference type="ARBA" id="ARBA00047899"/>
    </source>
</evidence>
<evidence type="ECO:0000256" key="19">
    <source>
        <dbReference type="SAM" id="Phobius"/>
    </source>
</evidence>
<evidence type="ECO:0000256" key="8">
    <source>
        <dbReference type="ARBA" id="ARBA00022729"/>
    </source>
</evidence>
<dbReference type="CDD" id="cd14066">
    <property type="entry name" value="STKc_IRAK"/>
    <property type="match status" value="1"/>
</dbReference>
<accession>A0AAV8GMJ9</accession>
<dbReference type="InterPro" id="IPR024788">
    <property type="entry name" value="Malectin-like_Carb-bd_dom"/>
</dbReference>
<evidence type="ECO:0000256" key="18">
    <source>
        <dbReference type="PROSITE-ProRule" id="PRU10141"/>
    </source>
</evidence>
<sequence>MQTAAIPLTPNDTMDMTWSASDNSTWFLLVLHFAEIQILQNNSLREFYIYNNTGQVFTEPVPLTYLSASYAYYTTTGYTNYSVSLKSSPRATLPPILNALELYTYLPVQFWPTYNGDVTAVNSIKTSYTIKKDWSGDPCVPSYLGWSGVNCTTDSSNNTRITALNLASSGLTGPIISAFGSLTALVKLDLSHNNLSGKVLTSLDQLTALTFLDLSENSGLTGNFPSGLLARQKSGLLTVNIDGTSITLESKKSSNKVIIIIGAVVIILLMVGAATLFILYKKKHKDTGVNPHTSEYPGKVIKETSSYVYDNQIDSPKFGVQANILSFEKKQFSFAELKLITNNFSNQIGIGGFGKVYKGCSQDGKQVAVKVRSESSTQGVKQFMNEVDNLSTVHHKNLVKLIGYCNDRNQIAVVYEHMEEGNLQDWLKGNAWPLPWKKRVQIAYESAQGLEYLHKMCNPPLIHRDVKASNILLGKNLEAKISDFGLVRAFTSTHVTTQVVGTPGYMDPYYASSSQLTEKSDVYSFGVVLLEIITGRSPILHGPHNGQHLTQFVQQRLSKGNIETILDPNMGGQYNINSIWKVADLALRCTDQPAKRPDMTSVVTELKESLELEISYNDTGSMVSGDISQVSDYSRNDYQAADVIYGGDIEMARARGKQLSDYGPLAR</sequence>
<comment type="catalytic activity">
    <reaction evidence="17">
        <text>L-seryl-[protein] + ATP = O-phospho-L-seryl-[protein] + ADP + H(+)</text>
        <dbReference type="Rhea" id="RHEA:17989"/>
        <dbReference type="Rhea" id="RHEA-COMP:9863"/>
        <dbReference type="Rhea" id="RHEA-COMP:11604"/>
        <dbReference type="ChEBI" id="CHEBI:15378"/>
        <dbReference type="ChEBI" id="CHEBI:29999"/>
        <dbReference type="ChEBI" id="CHEBI:30616"/>
        <dbReference type="ChEBI" id="CHEBI:83421"/>
        <dbReference type="ChEBI" id="CHEBI:456216"/>
        <dbReference type="EC" id="2.7.11.1"/>
    </reaction>
</comment>
<dbReference type="GO" id="GO:0005524">
    <property type="term" value="F:ATP binding"/>
    <property type="evidence" value="ECO:0007669"/>
    <property type="project" value="UniProtKB-UniRule"/>
</dbReference>
<dbReference type="FunFam" id="3.30.200.20:FF:000039">
    <property type="entry name" value="receptor-like protein kinase FERONIA"/>
    <property type="match status" value="1"/>
</dbReference>
<protein>
    <recommendedName>
        <fullName evidence="2">non-specific serine/threonine protein kinase</fullName>
        <ecNumber evidence="2">2.7.11.1</ecNumber>
    </recommendedName>
</protein>
<keyword evidence="9" id="KW-0677">Repeat</keyword>
<evidence type="ECO:0000256" key="1">
    <source>
        <dbReference type="ARBA" id="ARBA00004162"/>
    </source>
</evidence>
<dbReference type="GO" id="GO:0005886">
    <property type="term" value="C:plasma membrane"/>
    <property type="evidence" value="ECO:0007669"/>
    <property type="project" value="UniProtKB-SubCell"/>
</dbReference>
<dbReference type="InterPro" id="IPR001611">
    <property type="entry name" value="Leu-rich_rpt"/>
</dbReference>
<keyword evidence="13 19" id="KW-1133">Transmembrane helix</keyword>
<feature type="transmembrane region" description="Helical" evidence="19">
    <location>
        <begin position="257"/>
        <end position="280"/>
    </location>
</feature>
<keyword evidence="3" id="KW-0723">Serine/threonine-protein kinase</keyword>
<evidence type="ECO:0000256" key="12">
    <source>
        <dbReference type="ARBA" id="ARBA00022840"/>
    </source>
</evidence>
<keyword evidence="22" id="KW-1185">Reference proteome</keyword>
<evidence type="ECO:0000256" key="11">
    <source>
        <dbReference type="ARBA" id="ARBA00022777"/>
    </source>
</evidence>
<keyword evidence="12 18" id="KW-0067">ATP-binding</keyword>
<dbReference type="InterPro" id="IPR011009">
    <property type="entry name" value="Kinase-like_dom_sf"/>
</dbReference>
<dbReference type="AlphaFoldDB" id="A0AAV8GMJ9"/>
<evidence type="ECO:0000256" key="6">
    <source>
        <dbReference type="ARBA" id="ARBA00022679"/>
    </source>
</evidence>
<dbReference type="Pfam" id="PF07714">
    <property type="entry name" value="PK_Tyr_Ser-Thr"/>
    <property type="match status" value="1"/>
</dbReference>
<evidence type="ECO:0000313" key="22">
    <source>
        <dbReference type="Proteomes" id="UP001140206"/>
    </source>
</evidence>
<comment type="subcellular location">
    <subcellularLocation>
        <location evidence="1">Cell membrane</location>
        <topology evidence="1">Single-pass membrane protein</topology>
    </subcellularLocation>
</comment>
<dbReference type="InterPro" id="IPR000719">
    <property type="entry name" value="Prot_kinase_dom"/>
</dbReference>
<dbReference type="FunFam" id="3.80.10.10:FF:000129">
    <property type="entry name" value="Leucine-rich repeat receptor-like kinase"/>
    <property type="match status" value="1"/>
</dbReference>
<dbReference type="Gene3D" id="3.30.200.20">
    <property type="entry name" value="Phosphorylase Kinase, domain 1"/>
    <property type="match status" value="1"/>
</dbReference>
<dbReference type="Proteomes" id="UP001140206">
    <property type="component" value="Chromosome 1"/>
</dbReference>
<evidence type="ECO:0000256" key="9">
    <source>
        <dbReference type="ARBA" id="ARBA00022737"/>
    </source>
</evidence>
<keyword evidence="10 18" id="KW-0547">Nucleotide-binding</keyword>
<organism evidence="21 22">
    <name type="scientific">Rhynchospora pubera</name>
    <dbReference type="NCBI Taxonomy" id="906938"/>
    <lineage>
        <taxon>Eukaryota</taxon>
        <taxon>Viridiplantae</taxon>
        <taxon>Streptophyta</taxon>
        <taxon>Embryophyta</taxon>
        <taxon>Tracheophyta</taxon>
        <taxon>Spermatophyta</taxon>
        <taxon>Magnoliopsida</taxon>
        <taxon>Liliopsida</taxon>
        <taxon>Poales</taxon>
        <taxon>Cyperaceae</taxon>
        <taxon>Cyperoideae</taxon>
        <taxon>Rhynchosporeae</taxon>
        <taxon>Rhynchospora</taxon>
    </lineage>
</organism>
<evidence type="ECO:0000256" key="13">
    <source>
        <dbReference type="ARBA" id="ARBA00022989"/>
    </source>
</evidence>
<dbReference type="PROSITE" id="PS00108">
    <property type="entry name" value="PROTEIN_KINASE_ST"/>
    <property type="match status" value="1"/>
</dbReference>
<evidence type="ECO:0000256" key="15">
    <source>
        <dbReference type="ARBA" id="ARBA00023170"/>
    </source>
</evidence>
<keyword evidence="8" id="KW-0732">Signal</keyword>
<dbReference type="FunFam" id="1.10.510.10:FF:000146">
    <property type="entry name" value="LRR receptor-like serine/threonine-protein kinase IOS1"/>
    <property type="match status" value="1"/>
</dbReference>
<dbReference type="SMART" id="SM00220">
    <property type="entry name" value="S_TKc"/>
    <property type="match status" value="1"/>
</dbReference>
<dbReference type="EMBL" id="JAMFTS010000001">
    <property type="protein sequence ID" value="KAJ4806869.1"/>
    <property type="molecule type" value="Genomic_DNA"/>
</dbReference>
<proteinExistence type="predicted"/>
<dbReference type="PANTHER" id="PTHR45631:SF202">
    <property type="entry name" value="SENESCENCE-INDUCED RECEPTOR-LIKE SERINE_THREONINE-PROTEIN KINASE"/>
    <property type="match status" value="1"/>
</dbReference>
<comment type="catalytic activity">
    <reaction evidence="16">
        <text>L-threonyl-[protein] + ATP = O-phospho-L-threonyl-[protein] + ADP + H(+)</text>
        <dbReference type="Rhea" id="RHEA:46608"/>
        <dbReference type="Rhea" id="RHEA-COMP:11060"/>
        <dbReference type="Rhea" id="RHEA-COMP:11605"/>
        <dbReference type="ChEBI" id="CHEBI:15378"/>
        <dbReference type="ChEBI" id="CHEBI:30013"/>
        <dbReference type="ChEBI" id="CHEBI:30616"/>
        <dbReference type="ChEBI" id="CHEBI:61977"/>
        <dbReference type="ChEBI" id="CHEBI:456216"/>
        <dbReference type="EC" id="2.7.11.1"/>
    </reaction>
</comment>
<dbReference type="InterPro" id="IPR017441">
    <property type="entry name" value="Protein_kinase_ATP_BS"/>
</dbReference>
<evidence type="ECO:0000259" key="20">
    <source>
        <dbReference type="PROSITE" id="PS50011"/>
    </source>
</evidence>
<dbReference type="EC" id="2.7.11.1" evidence="2"/>
<reference evidence="21" key="1">
    <citation type="submission" date="2022-08" db="EMBL/GenBank/DDBJ databases">
        <authorList>
            <person name="Marques A."/>
        </authorList>
    </citation>
    <scope>NUCLEOTIDE SEQUENCE</scope>
    <source>
        <strain evidence="21">RhyPub2mFocal</strain>
        <tissue evidence="21">Leaves</tissue>
    </source>
</reference>
<feature type="binding site" evidence="18">
    <location>
        <position position="370"/>
    </location>
    <ligand>
        <name>ATP</name>
        <dbReference type="ChEBI" id="CHEBI:30616"/>
    </ligand>
</feature>
<dbReference type="PROSITE" id="PS00107">
    <property type="entry name" value="PROTEIN_KINASE_ATP"/>
    <property type="match status" value="1"/>
</dbReference>
<evidence type="ECO:0000256" key="4">
    <source>
        <dbReference type="ARBA" id="ARBA00022553"/>
    </source>
</evidence>
<evidence type="ECO:0000256" key="17">
    <source>
        <dbReference type="ARBA" id="ARBA00048679"/>
    </source>
</evidence>
<dbReference type="InterPro" id="IPR008271">
    <property type="entry name" value="Ser/Thr_kinase_AS"/>
</dbReference>
<keyword evidence="7 19" id="KW-0812">Transmembrane</keyword>
<dbReference type="SUPFAM" id="SSF56112">
    <property type="entry name" value="Protein kinase-like (PK-like)"/>
    <property type="match status" value="1"/>
</dbReference>
<keyword evidence="11 21" id="KW-0418">Kinase</keyword>
<dbReference type="PANTHER" id="PTHR45631">
    <property type="entry name" value="OS07G0107800 PROTEIN-RELATED"/>
    <property type="match status" value="1"/>
</dbReference>
<dbReference type="InterPro" id="IPR001245">
    <property type="entry name" value="Ser-Thr/Tyr_kinase_cat_dom"/>
</dbReference>
<dbReference type="Gene3D" id="1.10.510.10">
    <property type="entry name" value="Transferase(Phosphotransferase) domain 1"/>
    <property type="match status" value="1"/>
</dbReference>
<feature type="domain" description="Protein kinase" evidence="20">
    <location>
        <begin position="342"/>
        <end position="610"/>
    </location>
</feature>
<dbReference type="InterPro" id="IPR032675">
    <property type="entry name" value="LRR_dom_sf"/>
</dbReference>
<gene>
    <name evidence="21" type="ORF">LUZ62_019435</name>
</gene>
<evidence type="ECO:0000256" key="14">
    <source>
        <dbReference type="ARBA" id="ARBA00023136"/>
    </source>
</evidence>